<feature type="domain" description="Biotin carboxylation" evidence="19">
    <location>
        <begin position="1"/>
        <end position="448"/>
    </location>
</feature>
<dbReference type="FunFam" id="3.40.50.20:FF:000010">
    <property type="entry name" value="Propionyl-CoA carboxylase subunit alpha"/>
    <property type="match status" value="1"/>
</dbReference>
<sequence>MFKKMLIANRGEIAVRIIRAAREMGIRTVAIYSEADRDAKHVQLADEAYCIGGASPKESYLNMTHIITLATSIGVDAIHPGYGFLAENAHFAELCELVGITFVGPSAEAIEKMGDKSIAKKTVQEALVPTVPGSEGLIQDEEEALFLAREIGYPVIIKATAGGGGRGMRVARDHEELRHMFHLARREAEAAFGNPGVYLEKYLVRPRHVEVQIIGDRHGHIVHLGERDCSLQRRHQKIIEEAPSPAVTPELREKMGEAAVRAARAVKYVGAGTVEFLLDEDGQFYFMEMNTRIQVEHPVTEWVTGIDLIQEMIKVAYGYPLSFSQEDIEIRGWSIECRINAEDPKRNFMPTPGRIERLVLPGGFGVRVDTALESGTTIPPYYDSMIAKLIVWAPTREEVITRMERALHELVVEGPGVYTTREFLLELLAVPDVRAGRVHTRFLEERMKAASETLDSPSGLS</sequence>
<dbReference type="InterPro" id="IPR011761">
    <property type="entry name" value="ATP-grasp"/>
</dbReference>
<comment type="caution">
    <text evidence="20">The sequence shown here is derived from an EMBL/GenBank/DDBJ whole genome shotgun (WGS) entry which is preliminary data.</text>
</comment>
<dbReference type="PANTHER" id="PTHR48095:SF2">
    <property type="entry name" value="BIOTIN CARBOXYLASE, CHLOROPLASTIC"/>
    <property type="match status" value="1"/>
</dbReference>
<keyword evidence="5 17" id="KW-0444">Lipid biosynthesis</keyword>
<evidence type="ECO:0000256" key="5">
    <source>
        <dbReference type="ARBA" id="ARBA00022516"/>
    </source>
</evidence>
<keyword evidence="8 16" id="KW-0547">Nucleotide-binding</keyword>
<dbReference type="GO" id="GO:2001295">
    <property type="term" value="P:malonyl-CoA biosynthetic process"/>
    <property type="evidence" value="ECO:0007669"/>
    <property type="project" value="UniProtKB-UniPathway"/>
</dbReference>
<dbReference type="InterPro" id="IPR013815">
    <property type="entry name" value="ATP_grasp_subdomain_1"/>
</dbReference>
<dbReference type="GO" id="GO:0046872">
    <property type="term" value="F:metal ion binding"/>
    <property type="evidence" value="ECO:0007669"/>
    <property type="project" value="UniProtKB-KW"/>
</dbReference>
<dbReference type="EMBL" id="PEBX01000012">
    <property type="protein sequence ID" value="PTQ57153.1"/>
    <property type="molecule type" value="Genomic_DNA"/>
</dbReference>
<evidence type="ECO:0000256" key="9">
    <source>
        <dbReference type="ARBA" id="ARBA00022832"/>
    </source>
</evidence>
<dbReference type="GO" id="GO:0005524">
    <property type="term" value="F:ATP binding"/>
    <property type="evidence" value="ECO:0007669"/>
    <property type="project" value="UniProtKB-UniRule"/>
</dbReference>
<dbReference type="InterPro" id="IPR005482">
    <property type="entry name" value="Biotin_COase_C"/>
</dbReference>
<dbReference type="UniPathway" id="UPA00655">
    <property type="reaction ID" value="UER00711"/>
</dbReference>
<dbReference type="PROSITE" id="PS50975">
    <property type="entry name" value="ATP_GRASP"/>
    <property type="match status" value="1"/>
</dbReference>
<dbReference type="EC" id="6.3.4.14" evidence="4 17"/>
<dbReference type="PROSITE" id="PS00866">
    <property type="entry name" value="CPSASE_1"/>
    <property type="match status" value="1"/>
</dbReference>
<dbReference type="NCBIfam" id="NF006367">
    <property type="entry name" value="PRK08591.1"/>
    <property type="match status" value="1"/>
</dbReference>
<feature type="domain" description="ATP-grasp" evidence="18">
    <location>
        <begin position="120"/>
        <end position="317"/>
    </location>
</feature>
<dbReference type="InterPro" id="IPR051602">
    <property type="entry name" value="ACC_Biotin_Carboxylase"/>
</dbReference>
<evidence type="ECO:0000313" key="21">
    <source>
        <dbReference type="Proteomes" id="UP000244338"/>
    </source>
</evidence>
<dbReference type="SUPFAM" id="SSF52440">
    <property type="entry name" value="PreATP-grasp domain"/>
    <property type="match status" value="1"/>
</dbReference>
<accession>A0A2R6Y3B9</accession>
<evidence type="ECO:0000259" key="19">
    <source>
        <dbReference type="PROSITE" id="PS50979"/>
    </source>
</evidence>
<dbReference type="Gene3D" id="3.30.470.20">
    <property type="entry name" value="ATP-grasp fold, B domain"/>
    <property type="match status" value="1"/>
</dbReference>
<evidence type="ECO:0000256" key="11">
    <source>
        <dbReference type="ARBA" id="ARBA00022842"/>
    </source>
</evidence>
<evidence type="ECO:0000256" key="15">
    <source>
        <dbReference type="ARBA" id="ARBA00048600"/>
    </source>
</evidence>
<evidence type="ECO:0000256" key="12">
    <source>
        <dbReference type="ARBA" id="ARBA00023098"/>
    </source>
</evidence>
<dbReference type="PROSITE" id="PS00867">
    <property type="entry name" value="CPSASE_2"/>
    <property type="match status" value="1"/>
</dbReference>
<evidence type="ECO:0000256" key="13">
    <source>
        <dbReference type="ARBA" id="ARBA00023160"/>
    </source>
</evidence>
<name>A0A2R6Y3B9_9BACL</name>
<evidence type="ECO:0000313" key="20">
    <source>
        <dbReference type="EMBL" id="PTQ57153.1"/>
    </source>
</evidence>
<keyword evidence="14 17" id="KW-0092">Biotin</keyword>
<dbReference type="PROSITE" id="PS50979">
    <property type="entry name" value="BC"/>
    <property type="match status" value="1"/>
</dbReference>
<evidence type="ECO:0000256" key="17">
    <source>
        <dbReference type="RuleBase" id="RU365063"/>
    </source>
</evidence>
<evidence type="ECO:0000256" key="4">
    <source>
        <dbReference type="ARBA" id="ARBA00013263"/>
    </source>
</evidence>
<dbReference type="InterPro" id="IPR004549">
    <property type="entry name" value="Acetyl_CoA_COase_biotin_COase"/>
</dbReference>
<dbReference type="Proteomes" id="UP000244338">
    <property type="component" value="Unassembled WGS sequence"/>
</dbReference>
<protein>
    <recommendedName>
        <fullName evidence="4 17">Biotin carboxylase</fullName>
        <ecNumber evidence="4 17">6.3.4.14</ecNumber>
    </recommendedName>
    <alternativeName>
        <fullName evidence="17">Acetyl-coenzyme A carboxylase biotin carboxylase subunit A</fullName>
    </alternativeName>
</protein>
<keyword evidence="13 17" id="KW-0275">Fatty acid biosynthesis</keyword>
<dbReference type="GO" id="GO:0006633">
    <property type="term" value="P:fatty acid biosynthetic process"/>
    <property type="evidence" value="ECO:0007669"/>
    <property type="project" value="UniProtKB-KW"/>
</dbReference>
<evidence type="ECO:0000256" key="8">
    <source>
        <dbReference type="ARBA" id="ARBA00022741"/>
    </source>
</evidence>
<dbReference type="Pfam" id="PF02786">
    <property type="entry name" value="CPSase_L_D2"/>
    <property type="match status" value="1"/>
</dbReference>
<evidence type="ECO:0000256" key="10">
    <source>
        <dbReference type="ARBA" id="ARBA00022840"/>
    </source>
</evidence>
<dbReference type="Gene3D" id="3.30.1490.20">
    <property type="entry name" value="ATP-grasp fold, A domain"/>
    <property type="match status" value="1"/>
</dbReference>
<proteinExistence type="predicted"/>
<evidence type="ECO:0000259" key="18">
    <source>
        <dbReference type="PROSITE" id="PS50975"/>
    </source>
</evidence>
<dbReference type="InterPro" id="IPR011054">
    <property type="entry name" value="Rudment_hybrid_motif"/>
</dbReference>
<keyword evidence="12 17" id="KW-0443">Lipid metabolism</keyword>
<comment type="function">
    <text evidence="1 17">This protein is a component of the acetyl coenzyme A carboxylase complex; first, biotin carboxylase catalyzes the carboxylation of the carrier protein and then the transcarboxylase transfers the carboxyl group to form malonyl-CoA.</text>
</comment>
<dbReference type="FunFam" id="3.30.1490.20:FF:000018">
    <property type="entry name" value="Biotin carboxylase"/>
    <property type="match status" value="1"/>
</dbReference>
<dbReference type="InterPro" id="IPR005481">
    <property type="entry name" value="BC-like_N"/>
</dbReference>
<evidence type="ECO:0000256" key="16">
    <source>
        <dbReference type="PROSITE-ProRule" id="PRU00409"/>
    </source>
</evidence>
<dbReference type="SUPFAM" id="SSF56059">
    <property type="entry name" value="Glutathione synthetase ATP-binding domain-like"/>
    <property type="match status" value="1"/>
</dbReference>
<keyword evidence="11" id="KW-0460">Magnesium</keyword>
<evidence type="ECO:0000256" key="3">
    <source>
        <dbReference type="ARBA" id="ARBA00011750"/>
    </source>
</evidence>
<keyword evidence="7" id="KW-0479">Metal-binding</keyword>
<evidence type="ECO:0000256" key="7">
    <source>
        <dbReference type="ARBA" id="ARBA00022723"/>
    </source>
</evidence>
<dbReference type="Gene3D" id="3.40.50.20">
    <property type="match status" value="1"/>
</dbReference>
<dbReference type="SMART" id="SM00878">
    <property type="entry name" value="Biotin_carb_C"/>
    <property type="match status" value="1"/>
</dbReference>
<dbReference type="Pfam" id="PF00289">
    <property type="entry name" value="Biotin_carb_N"/>
    <property type="match status" value="1"/>
</dbReference>
<dbReference type="GO" id="GO:0004075">
    <property type="term" value="F:biotin carboxylase activity"/>
    <property type="evidence" value="ECO:0007669"/>
    <property type="project" value="UniProtKB-EC"/>
</dbReference>
<gene>
    <name evidence="20" type="ORF">BSOLF_2185</name>
</gene>
<dbReference type="InterPro" id="IPR005479">
    <property type="entry name" value="CPAse_ATP-bd"/>
</dbReference>
<dbReference type="NCBIfam" id="TIGR00514">
    <property type="entry name" value="accC"/>
    <property type="match status" value="1"/>
</dbReference>
<evidence type="ECO:0000256" key="2">
    <source>
        <dbReference type="ARBA" id="ARBA00004956"/>
    </source>
</evidence>
<evidence type="ECO:0000256" key="6">
    <source>
        <dbReference type="ARBA" id="ARBA00022598"/>
    </source>
</evidence>
<keyword evidence="6 17" id="KW-0436">Ligase</keyword>
<reference evidence="21" key="1">
    <citation type="journal article" date="2018" name="Sci. Rep.">
        <title>Lignite coal burning seam in the remote Altai Mountains harbors a hydrogen-driven thermophilic microbial community.</title>
        <authorList>
            <person name="Kadnikov V.V."/>
            <person name="Mardanov A.V."/>
            <person name="Ivasenko D.A."/>
            <person name="Antsiferov D.V."/>
            <person name="Beletsky A.V."/>
            <person name="Karnachuk O.V."/>
            <person name="Ravin N.V."/>
        </authorList>
    </citation>
    <scope>NUCLEOTIDE SEQUENCE [LARGE SCALE GENOMIC DNA]</scope>
</reference>
<dbReference type="SUPFAM" id="SSF51246">
    <property type="entry name" value="Rudiment single hybrid motif"/>
    <property type="match status" value="1"/>
</dbReference>
<evidence type="ECO:0000256" key="1">
    <source>
        <dbReference type="ARBA" id="ARBA00003761"/>
    </source>
</evidence>
<dbReference type="AlphaFoldDB" id="A0A2R6Y3B9"/>
<dbReference type="InterPro" id="IPR011764">
    <property type="entry name" value="Biotin_carboxylation_dom"/>
</dbReference>
<dbReference type="FunFam" id="3.30.470.20:FF:000028">
    <property type="entry name" value="Methylcrotonoyl-CoA carboxylase subunit alpha, mitochondrial"/>
    <property type="match status" value="1"/>
</dbReference>
<comment type="catalytic activity">
    <reaction evidence="15 17">
        <text>N(6)-biotinyl-L-lysyl-[protein] + hydrogencarbonate + ATP = N(6)-carboxybiotinyl-L-lysyl-[protein] + ADP + phosphate + H(+)</text>
        <dbReference type="Rhea" id="RHEA:13501"/>
        <dbReference type="Rhea" id="RHEA-COMP:10505"/>
        <dbReference type="Rhea" id="RHEA-COMP:10506"/>
        <dbReference type="ChEBI" id="CHEBI:15378"/>
        <dbReference type="ChEBI" id="CHEBI:17544"/>
        <dbReference type="ChEBI" id="CHEBI:30616"/>
        <dbReference type="ChEBI" id="CHEBI:43474"/>
        <dbReference type="ChEBI" id="CHEBI:83144"/>
        <dbReference type="ChEBI" id="CHEBI:83145"/>
        <dbReference type="ChEBI" id="CHEBI:456216"/>
        <dbReference type="EC" id="6.3.4.14"/>
    </reaction>
</comment>
<keyword evidence="9 17" id="KW-0276">Fatty acid metabolism</keyword>
<dbReference type="InterPro" id="IPR016185">
    <property type="entry name" value="PreATP-grasp_dom_sf"/>
</dbReference>
<dbReference type="Pfam" id="PF02785">
    <property type="entry name" value="Biotin_carb_C"/>
    <property type="match status" value="1"/>
</dbReference>
<evidence type="ECO:0000256" key="14">
    <source>
        <dbReference type="ARBA" id="ARBA00023267"/>
    </source>
</evidence>
<comment type="pathway">
    <text evidence="2 17">Lipid metabolism; malonyl-CoA biosynthesis; malonyl-CoA from acetyl-CoA: step 1/1.</text>
</comment>
<keyword evidence="10 16" id="KW-0067">ATP-binding</keyword>
<dbReference type="PANTHER" id="PTHR48095">
    <property type="entry name" value="PYRUVATE CARBOXYLASE SUBUNIT A"/>
    <property type="match status" value="1"/>
</dbReference>
<organism evidence="20 21">
    <name type="scientific">Candidatus Carbonibacillus altaicus</name>
    <dbReference type="NCBI Taxonomy" id="2163959"/>
    <lineage>
        <taxon>Bacteria</taxon>
        <taxon>Bacillati</taxon>
        <taxon>Bacillota</taxon>
        <taxon>Bacilli</taxon>
        <taxon>Bacillales</taxon>
        <taxon>Candidatus Carbonibacillus</taxon>
    </lineage>
</organism>
<comment type="subunit">
    <text evidence="3 17">Acetyl-CoA carboxylase is a heterohexamer of biotin carboxyl carrier protein, biotin carboxylase and the two subunits of carboxyl transferase in a 2:2 complex.</text>
</comment>